<evidence type="ECO:0000256" key="1">
    <source>
        <dbReference type="ARBA" id="ARBA00000185"/>
    </source>
</evidence>
<feature type="coiled-coil region" evidence="7">
    <location>
        <begin position="460"/>
        <end position="487"/>
    </location>
</feature>
<feature type="domain" description="Topo IIA-type catalytic" evidence="8">
    <location>
        <begin position="43"/>
        <end position="535"/>
    </location>
</feature>
<dbReference type="GO" id="GO:0005524">
    <property type="term" value="F:ATP binding"/>
    <property type="evidence" value="ECO:0007669"/>
    <property type="project" value="InterPro"/>
</dbReference>
<dbReference type="GO" id="GO:0005737">
    <property type="term" value="C:cytoplasm"/>
    <property type="evidence" value="ECO:0007669"/>
    <property type="project" value="TreeGrafter"/>
</dbReference>
<name>A0A930E2S1_9FIRM</name>
<sequence length="747" mass="83615">MARKVNKKIKELVEVESIKVDLAKNFLEDAIIYGTYVATERALPDVRDGLKPVARRILYTMIRSGNTSDKAYRKSALQVGKVMGELHPHGDSSIYETMIKMSHYWNCWLILVSIKGNNGNLSGDVAAAQRYTETRLNLWSEKIFSLFNKDSVDFVDNYDNTLQEPTVLPSLLPLLLINGTFGISVGFISSIPQHNPIQAIESYLLYCKKKKVSLDELIEKLEGPDFVTGGEVFEFNKMREFYETGESTMRVRGKTRIEGNSVIIYEIPTTLAGGIIAYSNDLQDKIAEGGISLASKVTDYTNSKGVYIEVQAKDGVNPKELEKELYAKTALQGSRALRFNVIEDEIPTVTNLIDYYESIHNFGLEVISRYYNGEKTKLNDKAEVLEGLIQVMDLIDPVIDLIRSSSNRSEAQKVLMTGELGGLKLKTKKNEKIVSKFNFSEIQSNAILDTKLSKLSKLSGIELEKDLNKLKKEINKLNKIIEDPNKELIKVLNSWIKELKSDPYFSRKTKITNNDKIGFTPIITKRKTSIIINQLGYLKSLKPETALTIEEGMKFENLDSDLDIGWFSSDGNFNKVLIDSLGSHNLRDKGVSLSATLKLPQGIYPINNQGSAIVFDKNTDEEIVFVSELGKVKIVKKSEFNSSRKKIQGTKLGKDDSLMFVSKLNNSIKFLVLSTNKGEIKKVSIKDLPKISRSSKGVQVGALLKGDRISSVNLVSEKDTISIGGKKIKVSDLETSSLSTRFKKVKE</sequence>
<dbReference type="SUPFAM" id="SSF56719">
    <property type="entry name" value="Type II DNA topoisomerase"/>
    <property type="match status" value="1"/>
</dbReference>
<dbReference type="GO" id="GO:0003677">
    <property type="term" value="F:DNA binding"/>
    <property type="evidence" value="ECO:0007669"/>
    <property type="project" value="UniProtKB-UniRule"/>
</dbReference>
<dbReference type="PROSITE" id="PS52040">
    <property type="entry name" value="TOPO_IIA"/>
    <property type="match status" value="1"/>
</dbReference>
<dbReference type="InterPro" id="IPR006691">
    <property type="entry name" value="GyrA/parC_rep"/>
</dbReference>
<protein>
    <recommendedName>
        <fullName evidence="2">DNA topoisomerase (ATP-hydrolyzing)</fullName>
        <ecNumber evidence="2">5.6.2.2</ecNumber>
    </recommendedName>
</protein>
<dbReference type="Gene3D" id="1.10.268.10">
    <property type="entry name" value="Topoisomerase, domain 3"/>
    <property type="match status" value="1"/>
</dbReference>
<evidence type="ECO:0000256" key="7">
    <source>
        <dbReference type="SAM" id="Coils"/>
    </source>
</evidence>
<dbReference type="InterPro" id="IPR035516">
    <property type="entry name" value="Gyrase/topoIV_suA_C"/>
</dbReference>
<dbReference type="SMART" id="SM00434">
    <property type="entry name" value="TOP4c"/>
    <property type="match status" value="1"/>
</dbReference>
<keyword evidence="5 6" id="KW-0413">Isomerase</keyword>
<dbReference type="SUPFAM" id="SSF101904">
    <property type="entry name" value="GyrA/ParC C-terminal domain-like"/>
    <property type="match status" value="1"/>
</dbReference>
<gene>
    <name evidence="9" type="ORF">HXM94_00980</name>
</gene>
<comment type="catalytic activity">
    <reaction evidence="1 6">
        <text>ATP-dependent breakage, passage and rejoining of double-stranded DNA.</text>
        <dbReference type="EC" id="5.6.2.2"/>
    </reaction>
</comment>
<dbReference type="PANTHER" id="PTHR43493:SF9">
    <property type="entry name" value="DNA TOPOISOMERASE 4 SUBUNIT A"/>
    <property type="match status" value="1"/>
</dbReference>
<evidence type="ECO:0000256" key="3">
    <source>
        <dbReference type="ARBA" id="ARBA00023029"/>
    </source>
</evidence>
<evidence type="ECO:0000256" key="5">
    <source>
        <dbReference type="ARBA" id="ARBA00023235"/>
    </source>
</evidence>
<dbReference type="EC" id="5.6.2.2" evidence="2"/>
<feature type="active site" description="O-(5'-phospho-DNA)-tyrosine intermediate" evidence="6">
    <location>
        <position position="131"/>
    </location>
</feature>
<dbReference type="InterPro" id="IPR050220">
    <property type="entry name" value="Type_II_DNA_Topoisomerases"/>
</dbReference>
<evidence type="ECO:0000313" key="9">
    <source>
        <dbReference type="EMBL" id="MBF1306349.1"/>
    </source>
</evidence>
<dbReference type="GO" id="GO:0006265">
    <property type="term" value="P:DNA topological change"/>
    <property type="evidence" value="ECO:0007669"/>
    <property type="project" value="UniProtKB-UniRule"/>
</dbReference>
<dbReference type="EMBL" id="JABZRE010000002">
    <property type="protein sequence ID" value="MBF1306349.1"/>
    <property type="molecule type" value="Genomic_DNA"/>
</dbReference>
<keyword evidence="7" id="KW-0175">Coiled coil</keyword>
<dbReference type="Pfam" id="PF03989">
    <property type="entry name" value="DNA_gyraseA_C"/>
    <property type="match status" value="2"/>
</dbReference>
<dbReference type="InterPro" id="IPR013760">
    <property type="entry name" value="Topo_IIA-like_dom_sf"/>
</dbReference>
<comment type="caution">
    <text evidence="9">The sequence shown here is derived from an EMBL/GenBank/DDBJ whole genome shotgun (WGS) entry which is preliminary data.</text>
</comment>
<organism evidence="9 10">
    <name type="scientific">Parvimonas micra</name>
    <dbReference type="NCBI Taxonomy" id="33033"/>
    <lineage>
        <taxon>Bacteria</taxon>
        <taxon>Bacillati</taxon>
        <taxon>Bacillota</taxon>
        <taxon>Tissierellia</taxon>
        <taxon>Tissierellales</taxon>
        <taxon>Peptoniphilaceae</taxon>
        <taxon>Parvimonas</taxon>
    </lineage>
</organism>
<keyword evidence="3 6" id="KW-0799">Topoisomerase</keyword>
<dbReference type="RefSeq" id="WP_278476867.1">
    <property type="nucleotide sequence ID" value="NZ_JABZRE010000002.1"/>
</dbReference>
<accession>A0A930E2S1</accession>
<dbReference type="InterPro" id="IPR002205">
    <property type="entry name" value="Topo_IIA_dom_A"/>
</dbReference>
<evidence type="ECO:0000313" key="10">
    <source>
        <dbReference type="Proteomes" id="UP000758611"/>
    </source>
</evidence>
<evidence type="ECO:0000256" key="6">
    <source>
        <dbReference type="PROSITE-ProRule" id="PRU01384"/>
    </source>
</evidence>
<dbReference type="InterPro" id="IPR013757">
    <property type="entry name" value="Topo_IIA_A_a_sf"/>
</dbReference>
<keyword evidence="4 6" id="KW-0238">DNA-binding</keyword>
<evidence type="ECO:0000256" key="4">
    <source>
        <dbReference type="ARBA" id="ARBA00023125"/>
    </source>
</evidence>
<dbReference type="Proteomes" id="UP000758611">
    <property type="component" value="Unassembled WGS sequence"/>
</dbReference>
<dbReference type="Gene3D" id="3.30.1360.40">
    <property type="match status" value="1"/>
</dbReference>
<evidence type="ECO:0000256" key="2">
    <source>
        <dbReference type="ARBA" id="ARBA00012895"/>
    </source>
</evidence>
<proteinExistence type="predicted"/>
<dbReference type="Gene3D" id="3.90.199.10">
    <property type="entry name" value="Topoisomerase II, domain 5"/>
    <property type="match status" value="1"/>
</dbReference>
<reference evidence="9" key="1">
    <citation type="submission" date="2020-04" db="EMBL/GenBank/DDBJ databases">
        <title>Deep metagenomics examines the oral microbiome during advanced dental caries in children, revealing novel taxa and co-occurrences with host molecules.</title>
        <authorList>
            <person name="Baker J.L."/>
            <person name="Morton J.T."/>
            <person name="Dinis M."/>
            <person name="Alvarez R."/>
            <person name="Tran N.C."/>
            <person name="Knight R."/>
            <person name="Edlund A."/>
        </authorList>
    </citation>
    <scope>NUCLEOTIDE SEQUENCE</scope>
    <source>
        <strain evidence="9">JCVI_23_bin.11</strain>
    </source>
</reference>
<evidence type="ECO:0000259" key="8">
    <source>
        <dbReference type="PROSITE" id="PS52040"/>
    </source>
</evidence>
<dbReference type="InterPro" id="IPR013758">
    <property type="entry name" value="Topo_IIA_A/C_ab"/>
</dbReference>
<dbReference type="GO" id="GO:0034335">
    <property type="term" value="F:DNA negative supercoiling activity"/>
    <property type="evidence" value="ECO:0007669"/>
    <property type="project" value="UniProtKB-ARBA"/>
</dbReference>
<dbReference type="Pfam" id="PF00521">
    <property type="entry name" value="DNA_topoisoIV"/>
    <property type="match status" value="1"/>
</dbReference>
<dbReference type="GO" id="GO:0009330">
    <property type="term" value="C:DNA topoisomerase type II (double strand cut, ATP-hydrolyzing) complex"/>
    <property type="evidence" value="ECO:0007669"/>
    <property type="project" value="TreeGrafter"/>
</dbReference>
<dbReference type="PANTHER" id="PTHR43493">
    <property type="entry name" value="DNA GYRASE/TOPOISOMERASE SUBUNIT A"/>
    <property type="match status" value="1"/>
</dbReference>
<dbReference type="AlphaFoldDB" id="A0A930E2S1"/>
<dbReference type="Gene3D" id="2.120.10.90">
    <property type="entry name" value="DNA gyrase/topoisomerase IV, subunit A, C-terminal"/>
    <property type="match status" value="1"/>
</dbReference>